<feature type="compositionally biased region" description="Polar residues" evidence="6">
    <location>
        <begin position="126"/>
        <end position="139"/>
    </location>
</feature>
<dbReference type="SMART" id="SM00369">
    <property type="entry name" value="LRR_TYP"/>
    <property type="match status" value="3"/>
</dbReference>
<dbReference type="PROSITE" id="PS51424">
    <property type="entry name" value="ROC"/>
    <property type="match status" value="1"/>
</dbReference>
<dbReference type="GO" id="GO:0000166">
    <property type="term" value="F:nucleotide binding"/>
    <property type="evidence" value="ECO:0007669"/>
    <property type="project" value="UniProtKB-KW"/>
</dbReference>
<dbReference type="SUPFAM" id="SSF50494">
    <property type="entry name" value="Trypsin-like serine proteases"/>
    <property type="match status" value="1"/>
</dbReference>
<dbReference type="InterPro" id="IPR009003">
    <property type="entry name" value="Peptidase_S1_PA"/>
</dbReference>
<dbReference type="InterPro" id="IPR001357">
    <property type="entry name" value="BRCT_dom"/>
</dbReference>
<feature type="compositionally biased region" description="Polar residues" evidence="6">
    <location>
        <begin position="523"/>
        <end position="542"/>
    </location>
</feature>
<organism evidence="9">
    <name type="scientific">Mucochytrium quahogii</name>
    <dbReference type="NCBI Taxonomy" id="96639"/>
    <lineage>
        <taxon>Eukaryota</taxon>
        <taxon>Sar</taxon>
        <taxon>Stramenopiles</taxon>
        <taxon>Bigyra</taxon>
        <taxon>Labyrinthulomycetes</taxon>
        <taxon>Thraustochytrida</taxon>
        <taxon>Thraustochytriidae</taxon>
        <taxon>Mucochytrium</taxon>
    </lineage>
</organism>
<sequence length="1542" mass="172081">MRNDYEEFHNIEDQAYFSTHKFRKRKLIHKYLRNRANSAETDVTAGSAHSFQTESSRQTSAWSRSKGRRWMLSHKFHNLRKAKGSEQQGQPKKLFPAGTNTGCGVIGELESDWPPAKPSFEGGESDQGSSTPASPVQSPTVLAGRLSEDGTAWFNGVAKTLEGESQTSDGDGEDVALSVPSKGLLICTKEDSDEDECEALPPTSKHRLKCEAKGIIKEWWKQGSTGSTELSFRNRGWRAIYGLRKLARDDTAKKRLAVLDLEKNVLYKVPKHIVHFECLSELLLGGNKLNENSFPMDMSTLKKLRLLQVSHNKIKSFPRAFTTLPKLEYLDLHDNILHELIPPQQSKEQLQEFMTALYSTLGKTLKSLDLGVNDLEGKLSEPFFEAMLKLEQLSLHTNKIKTLPLCFKFMEHLKVLRASGNPLQVPPLSVVNSGPDSVRRFLWSLTKDGVRRLNPSHHIDRADDDTDDHEDTWSTAGAASALSVAESFDARSVKSSISEMLQQVTLSGSSSRQLDIPDIQVESDASNTQNPSPISGNTDAHKTASSRSFKVVVLGMSSAGKTSLIQTLANEKRNTEQEERTFGVDIHACVLPTVAGSDVDKPQELTLWDFAGQDVFYRTHQVFLSQRTLYILVWDITNYSVVEIDRTVCFWVYSVQARVPGAVIQIIATKVDMVSEEVAQERIRGLQNRLNQHEMWQINDLHAMINQEEDDEDTIGGDFSSKVSVVSSVSASKFKKPAGEEGFIDGCEFNDLRPQMLLRQRPQVMKDILMVSSAKNIGFDKLRASLSRTVQDTTLFPHVDKLACIPLTWGIVEDAIAALRVERQAKPVAIVEDLEKKIVELSTPVDVLVTQEDILQCLRFLNNIGDIVHNEPANIVFLDSQWIVECIKRVVDESAVKKLVSTGKSRRVRSRNELMKKESIINRDVEHLCEKGILCEGLVPLLWPELFVSGKRGKSTVDTPVYHGLLGVLEEFDVLSPLHTLPNGIRRWLIPCLITKKIDFEKRWPPLKPGDEEVQINRSFVFTRFRPPSIMAKVLTRITGMFDSKSTEARTWKDATILRIRLPQSREQIKLLVHIRQEHVFGPGVVNDSDSEDGGADFDTERAVLDIHVRGSPSDSLVEMWDVVSRCKDVIETILLDEYVGITWVYLVRCPVCVSCLPPDCDISGAHSFQLLDVENFAEIYADELHQDWSAYRSGQKAGKRNMLSMMCEVHSSEIEDHDTPLMWLMPPQFDNHESDESTDGNIPNSSPLQLARSLSAVDQPVSRFLSSGEAMSPILAQMTRQASRSHNFITLPSGTAVDARSICRIGIYCKKKKRFEEQGTGFIINKEKGLIVSACHLITSPQTRTRKFTFSDDSTKTILIGCFESQDSNPPWCYEAELVTCGDSFTGVGIPANSRSISTFLDAMVLRVTHGVDEITTHTKSSVFGVVEVERKQGDYQVLPLPAHIPVGDSLQVQIGELVSLIGFPLKRGETICMDSGSVVGFGQKRDEIHAKVFNHDGSSGGPLINSAGEVVGILSRSTTGDLAVHISFHRVLPLLNCMQL</sequence>
<dbReference type="Gene3D" id="3.80.10.10">
    <property type="entry name" value="Ribonuclease Inhibitor"/>
    <property type="match status" value="2"/>
</dbReference>
<evidence type="ECO:0008006" key="10">
    <source>
        <dbReference type="Google" id="ProtNLM"/>
    </source>
</evidence>
<evidence type="ECO:0000313" key="9">
    <source>
        <dbReference type="EMBL" id="CAD9663468.1"/>
    </source>
</evidence>
<feature type="domain" description="Roc" evidence="8">
    <location>
        <begin position="542"/>
        <end position="793"/>
    </location>
</feature>
<gene>
    <name evidence="9" type="ORF">QSP1433_LOCUS671</name>
</gene>
<evidence type="ECO:0000256" key="3">
    <source>
        <dbReference type="ARBA" id="ARBA00022737"/>
    </source>
</evidence>
<dbReference type="PRINTS" id="PR00449">
    <property type="entry name" value="RASTRNSFRMNG"/>
</dbReference>
<dbReference type="InterPro" id="IPR050541">
    <property type="entry name" value="LRR_TM_domain-containing"/>
</dbReference>
<dbReference type="PANTHER" id="PTHR24369">
    <property type="entry name" value="ANTIGEN BSP, PUTATIVE-RELATED"/>
    <property type="match status" value="1"/>
</dbReference>
<evidence type="ECO:0000256" key="4">
    <source>
        <dbReference type="ARBA" id="ARBA00022741"/>
    </source>
</evidence>
<evidence type="ECO:0000256" key="6">
    <source>
        <dbReference type="SAM" id="MobiDB-lite"/>
    </source>
</evidence>
<dbReference type="InterPro" id="IPR003591">
    <property type="entry name" value="Leu-rich_rpt_typical-subtyp"/>
</dbReference>
<dbReference type="InterPro" id="IPR020859">
    <property type="entry name" value="ROC"/>
</dbReference>
<reference evidence="9" key="1">
    <citation type="submission" date="2021-01" db="EMBL/GenBank/DDBJ databases">
        <authorList>
            <person name="Corre E."/>
            <person name="Pelletier E."/>
            <person name="Niang G."/>
            <person name="Scheremetjew M."/>
            <person name="Finn R."/>
            <person name="Kale V."/>
            <person name="Holt S."/>
            <person name="Cochrane G."/>
            <person name="Meng A."/>
            <person name="Brown T."/>
            <person name="Cohen L."/>
        </authorList>
    </citation>
    <scope>NUCLEOTIDE SEQUENCE</scope>
    <source>
        <strain evidence="9">NY070348D</strain>
    </source>
</reference>
<dbReference type="SMART" id="SM00175">
    <property type="entry name" value="RAB"/>
    <property type="match status" value="1"/>
</dbReference>
<keyword evidence="3" id="KW-0677">Repeat</keyword>
<keyword evidence="2" id="KW-0732">Signal</keyword>
<name>A0A7S2R879_9STRA</name>
<dbReference type="Gene3D" id="3.30.70.1390">
    <property type="entry name" value="ROC domain from the Parkinson's disease-associated leucine-rich repeat kinase 2"/>
    <property type="match status" value="1"/>
</dbReference>
<dbReference type="SUPFAM" id="SSF52058">
    <property type="entry name" value="L domain-like"/>
    <property type="match status" value="1"/>
</dbReference>
<protein>
    <recommendedName>
        <fullName evidence="10">Roc domain-containing protein</fullName>
    </recommendedName>
</protein>
<keyword evidence="4" id="KW-0547">Nucleotide-binding</keyword>
<accession>A0A7S2R879</accession>
<dbReference type="InterPro" id="IPR043504">
    <property type="entry name" value="Peptidase_S1_PA_chymotrypsin"/>
</dbReference>
<evidence type="ECO:0000256" key="1">
    <source>
        <dbReference type="ARBA" id="ARBA00022614"/>
    </source>
</evidence>
<dbReference type="SUPFAM" id="SSF52540">
    <property type="entry name" value="P-loop containing nucleoside triphosphate hydrolases"/>
    <property type="match status" value="1"/>
</dbReference>
<evidence type="ECO:0000259" key="7">
    <source>
        <dbReference type="PROSITE" id="PS50172"/>
    </source>
</evidence>
<dbReference type="InterPro" id="IPR032675">
    <property type="entry name" value="LRR_dom_sf"/>
</dbReference>
<evidence type="ECO:0000259" key="8">
    <source>
        <dbReference type="PROSITE" id="PS51424"/>
    </source>
</evidence>
<dbReference type="InterPro" id="IPR027417">
    <property type="entry name" value="P-loop_NTPase"/>
</dbReference>
<evidence type="ECO:0000256" key="5">
    <source>
        <dbReference type="ARBA" id="ARBA00023026"/>
    </source>
</evidence>
<keyword evidence="1" id="KW-0433">Leucine-rich repeat</keyword>
<feature type="region of interest" description="Disordered" evidence="6">
    <location>
        <begin position="522"/>
        <end position="542"/>
    </location>
</feature>
<dbReference type="Gene3D" id="2.40.10.10">
    <property type="entry name" value="Trypsin-like serine proteases"/>
    <property type="match status" value="1"/>
</dbReference>
<dbReference type="Pfam" id="PF13365">
    <property type="entry name" value="Trypsin_2"/>
    <property type="match status" value="1"/>
</dbReference>
<dbReference type="PANTHER" id="PTHR24369:SF210">
    <property type="entry name" value="CHAOPTIN-RELATED"/>
    <property type="match status" value="1"/>
</dbReference>
<dbReference type="GO" id="GO:0005886">
    <property type="term" value="C:plasma membrane"/>
    <property type="evidence" value="ECO:0007669"/>
    <property type="project" value="TreeGrafter"/>
</dbReference>
<dbReference type="Pfam" id="PF13855">
    <property type="entry name" value="LRR_8"/>
    <property type="match status" value="1"/>
</dbReference>
<dbReference type="Pfam" id="PF08477">
    <property type="entry name" value="Roc"/>
    <property type="match status" value="1"/>
</dbReference>
<dbReference type="InterPro" id="IPR001611">
    <property type="entry name" value="Leu-rich_rpt"/>
</dbReference>
<proteinExistence type="predicted"/>
<keyword evidence="5" id="KW-0843">Virulence</keyword>
<dbReference type="Gene3D" id="3.40.50.300">
    <property type="entry name" value="P-loop containing nucleotide triphosphate hydrolases"/>
    <property type="match status" value="1"/>
</dbReference>
<dbReference type="EMBL" id="HBHK01001150">
    <property type="protein sequence ID" value="CAD9663468.1"/>
    <property type="molecule type" value="Transcribed_RNA"/>
</dbReference>
<feature type="region of interest" description="Disordered" evidence="6">
    <location>
        <begin position="38"/>
        <end position="64"/>
    </location>
</feature>
<feature type="region of interest" description="Disordered" evidence="6">
    <location>
        <begin position="106"/>
        <end position="139"/>
    </location>
</feature>
<feature type="domain" description="BRCT" evidence="7">
    <location>
        <begin position="840"/>
        <end position="889"/>
    </location>
</feature>
<dbReference type="PROSITE" id="PS50172">
    <property type="entry name" value="BRCT"/>
    <property type="match status" value="1"/>
</dbReference>
<evidence type="ECO:0000256" key="2">
    <source>
        <dbReference type="ARBA" id="ARBA00022729"/>
    </source>
</evidence>
<feature type="compositionally biased region" description="Polar residues" evidence="6">
    <location>
        <begin position="47"/>
        <end position="63"/>
    </location>
</feature>